<proteinExistence type="predicted"/>
<organism evidence="1 2">
    <name type="scientific">Mucilaginibacter dorajii</name>
    <dbReference type="NCBI Taxonomy" id="692994"/>
    <lineage>
        <taxon>Bacteria</taxon>
        <taxon>Pseudomonadati</taxon>
        <taxon>Bacteroidota</taxon>
        <taxon>Sphingobacteriia</taxon>
        <taxon>Sphingobacteriales</taxon>
        <taxon>Sphingobacteriaceae</taxon>
        <taxon>Mucilaginibacter</taxon>
    </lineage>
</organism>
<name>A0ABP7QRQ4_9SPHI</name>
<evidence type="ECO:0000313" key="2">
    <source>
        <dbReference type="Proteomes" id="UP001500742"/>
    </source>
</evidence>
<reference evidence="2" key="1">
    <citation type="journal article" date="2019" name="Int. J. Syst. Evol. Microbiol.">
        <title>The Global Catalogue of Microorganisms (GCM) 10K type strain sequencing project: providing services to taxonomists for standard genome sequencing and annotation.</title>
        <authorList>
            <consortium name="The Broad Institute Genomics Platform"/>
            <consortium name="The Broad Institute Genome Sequencing Center for Infectious Disease"/>
            <person name="Wu L."/>
            <person name="Ma J."/>
        </authorList>
    </citation>
    <scope>NUCLEOTIDE SEQUENCE [LARGE SCALE GENOMIC DNA]</scope>
    <source>
        <strain evidence="2">JCM 16601</strain>
    </source>
</reference>
<dbReference type="EMBL" id="BAAAZC010000029">
    <property type="protein sequence ID" value="GAA3986999.1"/>
    <property type="molecule type" value="Genomic_DNA"/>
</dbReference>
<protein>
    <submittedName>
        <fullName evidence="1">Uncharacterized protein</fullName>
    </submittedName>
</protein>
<accession>A0ABP7QRQ4</accession>
<comment type="caution">
    <text evidence="1">The sequence shown here is derived from an EMBL/GenBank/DDBJ whole genome shotgun (WGS) entry which is preliminary data.</text>
</comment>
<sequence length="52" mass="5633">MVTMQGPVPVVFTYKVTGTRYAVVMHGIEDIGGKAPRPPKGGVYKKTLSQIK</sequence>
<gene>
    <name evidence="1" type="ORF">GCM10022210_44420</name>
</gene>
<evidence type="ECO:0000313" key="1">
    <source>
        <dbReference type="EMBL" id="GAA3986999.1"/>
    </source>
</evidence>
<keyword evidence="2" id="KW-1185">Reference proteome</keyword>
<dbReference type="Proteomes" id="UP001500742">
    <property type="component" value="Unassembled WGS sequence"/>
</dbReference>